<evidence type="ECO:0000313" key="2">
    <source>
        <dbReference type="Proteomes" id="UP000265366"/>
    </source>
</evidence>
<proteinExistence type="predicted"/>
<gene>
    <name evidence="1" type="ORF">D2V17_01900</name>
</gene>
<sequence>MKFNPDLTSSVTPIGYDFGAGRQLEDFTGEVVQEQDETCPYRASIKCGSVVVISQNATTQTEAEHILERHLKILRMLKDGVFD</sequence>
<name>A0A3A1PHY4_9SPHN</name>
<dbReference type="Proteomes" id="UP000265366">
    <property type="component" value="Unassembled WGS sequence"/>
</dbReference>
<evidence type="ECO:0000313" key="1">
    <source>
        <dbReference type="EMBL" id="RIV92337.1"/>
    </source>
</evidence>
<protein>
    <submittedName>
        <fullName evidence="1">Uncharacterized protein</fullName>
    </submittedName>
</protein>
<comment type="caution">
    <text evidence="1">The sequence shown here is derived from an EMBL/GenBank/DDBJ whole genome shotgun (WGS) entry which is preliminary data.</text>
</comment>
<dbReference type="EMBL" id="QXFM01000010">
    <property type="protein sequence ID" value="RIV92337.1"/>
    <property type="molecule type" value="Genomic_DNA"/>
</dbReference>
<dbReference type="AlphaFoldDB" id="A0A3A1PHY4"/>
<keyword evidence="2" id="KW-1185">Reference proteome</keyword>
<reference evidence="1 2" key="1">
    <citation type="submission" date="2018-08" db="EMBL/GenBank/DDBJ databases">
        <title>Erythrobacter zhengii sp.nov., a bacterium isolated from deep-sea sediment.</title>
        <authorList>
            <person name="Fang C."/>
            <person name="Wu Y.-H."/>
            <person name="Sun C."/>
            <person name="Wang H."/>
            <person name="Cheng H."/>
            <person name="Meng F.-X."/>
            <person name="Wang C.-S."/>
            <person name="Xu X.-W."/>
        </authorList>
    </citation>
    <scope>NUCLEOTIDE SEQUENCE [LARGE SCALE GENOMIC DNA]</scope>
    <source>
        <strain evidence="1 2">CCTCC AB 2015396</strain>
    </source>
</reference>
<organism evidence="1 2">
    <name type="scientific">Aurantiacibacter xanthus</name>
    <dbReference type="NCBI Taxonomy" id="1784712"/>
    <lineage>
        <taxon>Bacteria</taxon>
        <taxon>Pseudomonadati</taxon>
        <taxon>Pseudomonadota</taxon>
        <taxon>Alphaproteobacteria</taxon>
        <taxon>Sphingomonadales</taxon>
        <taxon>Erythrobacteraceae</taxon>
        <taxon>Aurantiacibacter</taxon>
    </lineage>
</organism>
<accession>A0A3A1PHY4</accession>